<comment type="domain">
    <text evidence="5">The PRC barrel domain binds ribosomal protein uS19.</text>
</comment>
<evidence type="ECO:0000256" key="1">
    <source>
        <dbReference type="ARBA" id="ARBA00022490"/>
    </source>
</evidence>
<dbReference type="InterPro" id="IPR002676">
    <property type="entry name" value="RimM_N"/>
</dbReference>
<dbReference type="InterPro" id="IPR011961">
    <property type="entry name" value="RimM"/>
</dbReference>
<comment type="function">
    <text evidence="5">An accessory protein needed during the final step in the assembly of 30S ribosomal subunit, possibly for assembly of the head region. Essential for efficient processing of 16S rRNA. May be needed both before and after RbfA during the maturation of 16S rRNA. It has affinity for free ribosomal 30S subunits but not for 70S ribosomes.</text>
</comment>
<dbReference type="InterPro" id="IPR036976">
    <property type="entry name" value="RimM_N_sf"/>
</dbReference>
<dbReference type="AlphaFoldDB" id="A0A1E8BJ84"/>
<dbReference type="GO" id="GO:0006364">
    <property type="term" value="P:rRNA processing"/>
    <property type="evidence" value="ECO:0007669"/>
    <property type="project" value="UniProtKB-UniRule"/>
</dbReference>
<dbReference type="EMBL" id="LXLX01000048">
    <property type="protein sequence ID" value="OFD89317.1"/>
    <property type="molecule type" value="Genomic_DNA"/>
</dbReference>
<dbReference type="Proteomes" id="UP000175835">
    <property type="component" value="Unassembled WGS sequence"/>
</dbReference>
<evidence type="ECO:0000256" key="3">
    <source>
        <dbReference type="ARBA" id="ARBA00022552"/>
    </source>
</evidence>
<sequence length="221" mass="25738">MRTSHWKFNKRKKGEELFPLPFLTFKEKLHVPYMKWKCLIYIETRGDILFMTKWFNVGKIVNTHGVKGEIRVISRTDFPEERYKVGNTLYIWDEKGTDYLTVKVTAHRQHKTFDLLTFEGYNNVDEAEKFKGSLIKVPEEQLGELAEGEYYYHEIIGCNVVTEEGEALGTIKEILSPGANDVWVIKRPKGQDLLIPYIDDVVLQVNIENKLVTIHVMEGLL</sequence>
<keyword evidence="1 5" id="KW-0963">Cytoplasm</keyword>
<comment type="subunit">
    <text evidence="5">Binds ribosomal protein uS19.</text>
</comment>
<keyword evidence="3 5" id="KW-0698">rRNA processing</keyword>
<evidence type="ECO:0000256" key="2">
    <source>
        <dbReference type="ARBA" id="ARBA00022517"/>
    </source>
</evidence>
<evidence type="ECO:0000259" key="7">
    <source>
        <dbReference type="Pfam" id="PF05239"/>
    </source>
</evidence>
<reference evidence="8 9" key="1">
    <citation type="submission" date="2016-05" db="EMBL/GenBank/DDBJ databases">
        <title>Bacillus thuringiensis and Bacillus weihenstephanensis as novel biocontrol agents of wilt causing Verticillium species.</title>
        <authorList>
            <person name="Hollensteiner J."/>
            <person name="Wemheuer F."/>
            <person name="Harting R."/>
            <person name="Kolarzyk A."/>
            <person name="Diaz-Valerio S."/>
            <person name="Poehlein A."/>
            <person name="Brzuszkiewicz E."/>
            <person name="Nesemann K."/>
            <person name="Braus-Stromeyer S."/>
            <person name="Braus G."/>
            <person name="Daniel R."/>
            <person name="Liesegang H."/>
        </authorList>
    </citation>
    <scope>NUCLEOTIDE SEQUENCE [LARGE SCALE GENOMIC DNA]</scope>
    <source>
        <strain evidence="8 9">GOE11</strain>
    </source>
</reference>
<name>A0A1E8BJ84_BACMY</name>
<dbReference type="InterPro" id="IPR009000">
    <property type="entry name" value="Transl_B-barrel_sf"/>
</dbReference>
<dbReference type="PATRIC" id="fig|86662.23.peg.3970"/>
<dbReference type="GO" id="GO:0043022">
    <property type="term" value="F:ribosome binding"/>
    <property type="evidence" value="ECO:0007669"/>
    <property type="project" value="InterPro"/>
</dbReference>
<gene>
    <name evidence="5" type="primary">rimM</name>
    <name evidence="8" type="ORF">BWGOE11_39810</name>
</gene>
<dbReference type="InterPro" id="IPR027275">
    <property type="entry name" value="PRC-brl_dom"/>
</dbReference>
<evidence type="ECO:0000313" key="9">
    <source>
        <dbReference type="Proteomes" id="UP000175835"/>
    </source>
</evidence>
<evidence type="ECO:0000259" key="6">
    <source>
        <dbReference type="Pfam" id="PF01782"/>
    </source>
</evidence>
<dbReference type="GO" id="GO:0042274">
    <property type="term" value="P:ribosomal small subunit biogenesis"/>
    <property type="evidence" value="ECO:0007669"/>
    <property type="project" value="UniProtKB-UniRule"/>
</dbReference>
<feature type="domain" description="PRC-barrel" evidence="7">
    <location>
        <begin position="147"/>
        <end position="221"/>
    </location>
</feature>
<protein>
    <recommendedName>
        <fullName evidence="5">Ribosome maturation factor RimM</fullName>
    </recommendedName>
</protein>
<dbReference type="Pfam" id="PF01782">
    <property type="entry name" value="RimM"/>
    <property type="match status" value="1"/>
</dbReference>
<comment type="caution">
    <text evidence="8">The sequence shown here is derived from an EMBL/GenBank/DDBJ whole genome shotgun (WGS) entry which is preliminary data.</text>
</comment>
<dbReference type="NCBIfam" id="TIGR02273">
    <property type="entry name" value="16S_RimM"/>
    <property type="match status" value="1"/>
</dbReference>
<keyword evidence="4 5" id="KW-0143">Chaperone</keyword>
<evidence type="ECO:0000256" key="5">
    <source>
        <dbReference type="HAMAP-Rule" id="MF_00014"/>
    </source>
</evidence>
<dbReference type="HAMAP" id="MF_00014">
    <property type="entry name" value="Ribosome_mat_RimM"/>
    <property type="match status" value="1"/>
</dbReference>
<evidence type="ECO:0000256" key="4">
    <source>
        <dbReference type="ARBA" id="ARBA00023186"/>
    </source>
</evidence>
<keyword evidence="2 5" id="KW-0690">Ribosome biogenesis</keyword>
<dbReference type="Pfam" id="PF05239">
    <property type="entry name" value="PRC"/>
    <property type="match status" value="1"/>
</dbReference>
<comment type="similarity">
    <text evidence="5">Belongs to the RimM family.</text>
</comment>
<evidence type="ECO:0000313" key="8">
    <source>
        <dbReference type="EMBL" id="OFD89317.1"/>
    </source>
</evidence>
<dbReference type="PANTHER" id="PTHR33692:SF1">
    <property type="entry name" value="RIBOSOME MATURATION FACTOR RIMM"/>
    <property type="match status" value="1"/>
</dbReference>
<dbReference type="PANTHER" id="PTHR33692">
    <property type="entry name" value="RIBOSOME MATURATION FACTOR RIMM"/>
    <property type="match status" value="1"/>
</dbReference>
<organism evidence="8 9">
    <name type="scientific">Bacillus mycoides</name>
    <dbReference type="NCBI Taxonomy" id="1405"/>
    <lineage>
        <taxon>Bacteria</taxon>
        <taxon>Bacillati</taxon>
        <taxon>Bacillota</taxon>
        <taxon>Bacilli</taxon>
        <taxon>Bacillales</taxon>
        <taxon>Bacillaceae</taxon>
        <taxon>Bacillus</taxon>
        <taxon>Bacillus cereus group</taxon>
    </lineage>
</organism>
<dbReference type="SUPFAM" id="SSF50447">
    <property type="entry name" value="Translation proteins"/>
    <property type="match status" value="1"/>
</dbReference>
<dbReference type="Gene3D" id="2.30.30.240">
    <property type="entry name" value="PRC-barrel domain"/>
    <property type="match status" value="1"/>
</dbReference>
<accession>A0A1E8BJ84</accession>
<dbReference type="GO" id="GO:0005840">
    <property type="term" value="C:ribosome"/>
    <property type="evidence" value="ECO:0007669"/>
    <property type="project" value="InterPro"/>
</dbReference>
<proteinExistence type="inferred from homology"/>
<comment type="subcellular location">
    <subcellularLocation>
        <location evidence="5">Cytoplasm</location>
    </subcellularLocation>
</comment>
<dbReference type="GO" id="GO:0005737">
    <property type="term" value="C:cytoplasm"/>
    <property type="evidence" value="ECO:0007669"/>
    <property type="project" value="UniProtKB-SubCell"/>
</dbReference>
<dbReference type="InterPro" id="IPR011033">
    <property type="entry name" value="PRC_barrel-like_sf"/>
</dbReference>
<dbReference type="SUPFAM" id="SSF50346">
    <property type="entry name" value="PRC-barrel domain"/>
    <property type="match status" value="1"/>
</dbReference>
<feature type="domain" description="RimM N-terminal" evidence="6">
    <location>
        <begin position="57"/>
        <end position="141"/>
    </location>
</feature>
<dbReference type="Gene3D" id="2.40.30.60">
    <property type="entry name" value="RimM"/>
    <property type="match status" value="1"/>
</dbReference>